<proteinExistence type="predicted"/>
<gene>
    <name evidence="1" type="ORF">MM239_11540</name>
</gene>
<dbReference type="EMBL" id="JAKZGP010000028">
    <property type="protein sequence ID" value="MCH7410029.1"/>
    <property type="molecule type" value="Genomic_DNA"/>
</dbReference>
<sequence>MHFRCQRNRQVNNPLEFEINGENKTFAQIADIPNSYIAADEMLYGIGNKIPLYLFGFLY</sequence>
<organism evidence="1 2">
    <name type="scientific">Belliella filtrata</name>
    <dbReference type="NCBI Taxonomy" id="2923435"/>
    <lineage>
        <taxon>Bacteria</taxon>
        <taxon>Pseudomonadati</taxon>
        <taxon>Bacteroidota</taxon>
        <taxon>Cytophagia</taxon>
        <taxon>Cytophagales</taxon>
        <taxon>Cyclobacteriaceae</taxon>
        <taxon>Belliella</taxon>
    </lineage>
</organism>
<keyword evidence="2" id="KW-1185">Reference proteome</keyword>
<evidence type="ECO:0000313" key="1">
    <source>
        <dbReference type="EMBL" id="MCH7410029.1"/>
    </source>
</evidence>
<reference evidence="1" key="1">
    <citation type="submission" date="2022-03" db="EMBL/GenBank/DDBJ databases">
        <title>De novo assembled genomes of Belliella spp. (Cyclobacteriaceae) strains.</title>
        <authorList>
            <person name="Szabo A."/>
            <person name="Korponai K."/>
            <person name="Felfoldi T."/>
        </authorList>
    </citation>
    <scope>NUCLEOTIDE SEQUENCE</scope>
    <source>
        <strain evidence="1">DSM 111904</strain>
    </source>
</reference>
<protein>
    <submittedName>
        <fullName evidence="1">AAA family ATPase</fullName>
    </submittedName>
</protein>
<dbReference type="RefSeq" id="WP_241348400.1">
    <property type="nucleotide sequence ID" value="NZ_JAKZGP010000028.1"/>
</dbReference>
<dbReference type="Proteomes" id="UP001165489">
    <property type="component" value="Unassembled WGS sequence"/>
</dbReference>
<comment type="caution">
    <text evidence="1">The sequence shown here is derived from an EMBL/GenBank/DDBJ whole genome shotgun (WGS) entry which is preliminary data.</text>
</comment>
<name>A0ABS9V101_9BACT</name>
<accession>A0ABS9V101</accession>
<evidence type="ECO:0000313" key="2">
    <source>
        <dbReference type="Proteomes" id="UP001165489"/>
    </source>
</evidence>